<dbReference type="GO" id="GO:0009409">
    <property type="term" value="P:response to cold"/>
    <property type="evidence" value="ECO:0007669"/>
    <property type="project" value="UniProtKB-ARBA"/>
</dbReference>
<dbReference type="GeneID" id="116203953"/>
<evidence type="ECO:0000256" key="1">
    <source>
        <dbReference type="ARBA" id="ARBA00004123"/>
    </source>
</evidence>
<evidence type="ECO:0000313" key="7">
    <source>
        <dbReference type="Proteomes" id="UP000515151"/>
    </source>
</evidence>
<keyword evidence="6" id="KW-0812">Transmembrane</keyword>
<dbReference type="InterPro" id="IPR052255">
    <property type="entry name" value="RNA_pol_II_subunit5-mediator"/>
</dbReference>
<dbReference type="RefSeq" id="XP_031391805.1">
    <property type="nucleotide sequence ID" value="XM_031535945.1"/>
</dbReference>
<evidence type="ECO:0000256" key="5">
    <source>
        <dbReference type="SAM" id="MobiDB-lite"/>
    </source>
</evidence>
<dbReference type="PANTHER" id="PTHR15111">
    <property type="entry name" value="RNA POLYMERASE II SUBUNIT 5-MEDIATING PROTEIN NNX3"/>
    <property type="match status" value="1"/>
</dbReference>
<feature type="compositionally biased region" description="Basic and acidic residues" evidence="5">
    <location>
        <begin position="306"/>
        <end position="322"/>
    </location>
</feature>
<feature type="region of interest" description="Disordered" evidence="5">
    <location>
        <begin position="166"/>
        <end position="198"/>
    </location>
</feature>
<comment type="similarity">
    <text evidence="3">Belongs to the RNA polymerase II subunit 5-mediating protein family.</text>
</comment>
<dbReference type="SUPFAM" id="SSF46579">
    <property type="entry name" value="Prefoldin"/>
    <property type="match status" value="1"/>
</dbReference>
<gene>
    <name evidence="8" type="primary">LOC116203953</name>
</gene>
<feature type="transmembrane region" description="Helical" evidence="6">
    <location>
        <begin position="480"/>
        <end position="500"/>
    </location>
</feature>
<evidence type="ECO:0000313" key="8">
    <source>
        <dbReference type="RefSeq" id="XP_031391805.1"/>
    </source>
</evidence>
<evidence type="ECO:0000256" key="2">
    <source>
        <dbReference type="ARBA" id="ARBA00023242"/>
    </source>
</evidence>
<dbReference type="GO" id="GO:0003682">
    <property type="term" value="F:chromatin binding"/>
    <property type="evidence" value="ECO:0007669"/>
    <property type="project" value="TreeGrafter"/>
</dbReference>
<keyword evidence="6" id="KW-1133">Transmembrane helix</keyword>
<dbReference type="GO" id="GO:0019212">
    <property type="term" value="F:phosphatase inhibitor activity"/>
    <property type="evidence" value="ECO:0007669"/>
    <property type="project" value="TreeGrafter"/>
</dbReference>
<feature type="region of interest" description="Disordered" evidence="5">
    <location>
        <begin position="220"/>
        <end position="282"/>
    </location>
</feature>
<organism evidence="7 8">
    <name type="scientific">Punica granatum</name>
    <name type="common">Pomegranate</name>
    <dbReference type="NCBI Taxonomy" id="22663"/>
    <lineage>
        <taxon>Eukaryota</taxon>
        <taxon>Viridiplantae</taxon>
        <taxon>Streptophyta</taxon>
        <taxon>Embryophyta</taxon>
        <taxon>Tracheophyta</taxon>
        <taxon>Spermatophyta</taxon>
        <taxon>Magnoliopsida</taxon>
        <taxon>eudicotyledons</taxon>
        <taxon>Gunneridae</taxon>
        <taxon>Pentapetalae</taxon>
        <taxon>rosids</taxon>
        <taxon>malvids</taxon>
        <taxon>Myrtales</taxon>
        <taxon>Lythraceae</taxon>
        <taxon>Punica</taxon>
    </lineage>
</organism>
<sequence length="502" mass="56491">MESRRVRGESNTDGMAERARGTVTSLASMFPAEEVRKAAERVEEAIAEKRKEVERFREFISDNSNLVNLVQKLPEELHHDVMVPFGKAAFFPGRLIHTNEFMVLLGEGYFVERTSKQTVEILKRRGKYLESNANAAKAVVEDLKAEASFFGSTASELAEDLVEIREELSDEESDASVPESGPHEQGSNSYEGYKGKVPNQDEEYARIMARLDELEKEELAAERADDYDEEDTIPADSDIFPEKSSFSDEKSTDSMYSGQNLAVQSKDRHASTEEILGKRQEDPHFLEQLNDSMEQLDGLKVQSPQKGDKSSMEIQKSKHDMNTSRIAEVDPVHSAVKESRQVPPLQSSKPSHDSLKAFTGSIIEHPVNLPMKPGQQSGTSSQVELLISLSSLPSPSMLFFYAIDNHNDHVSSQRIRFTHLSNLFRLLVLNLLNLFRGSRCGKDSCLQAHLPASRTLIWTLLSLMNIIAFKWLYYKYIKTFLSFSSSILGFSFCPNSVYIANL</sequence>
<keyword evidence="7" id="KW-1185">Reference proteome</keyword>
<dbReference type="OrthoDB" id="21413at2759"/>
<feature type="compositionally biased region" description="Basic and acidic residues" evidence="5">
    <location>
        <begin position="1"/>
        <end position="20"/>
    </location>
</feature>
<evidence type="ECO:0000256" key="6">
    <source>
        <dbReference type="SAM" id="Phobius"/>
    </source>
</evidence>
<keyword evidence="6" id="KW-0472">Membrane</keyword>
<dbReference type="GO" id="GO:0003714">
    <property type="term" value="F:transcription corepressor activity"/>
    <property type="evidence" value="ECO:0007669"/>
    <property type="project" value="TreeGrafter"/>
</dbReference>
<dbReference type="AlphaFoldDB" id="A0A6P8D5K3"/>
<reference evidence="8" key="2">
    <citation type="submission" date="2025-08" db="UniProtKB">
        <authorList>
            <consortium name="RefSeq"/>
        </authorList>
    </citation>
    <scope>IDENTIFICATION</scope>
    <source>
        <tissue evidence="8">Leaf</tissue>
    </source>
</reference>
<feature type="compositionally biased region" description="Basic and acidic residues" evidence="5">
    <location>
        <begin position="265"/>
        <end position="282"/>
    </location>
</feature>
<feature type="transmembrane region" description="Helical" evidence="6">
    <location>
        <begin position="455"/>
        <end position="473"/>
    </location>
</feature>
<evidence type="ECO:0000256" key="3">
    <source>
        <dbReference type="ARBA" id="ARBA00038295"/>
    </source>
</evidence>
<dbReference type="Gene3D" id="1.10.287.370">
    <property type="match status" value="1"/>
</dbReference>
<feature type="compositionally biased region" description="Polar residues" evidence="5">
    <location>
        <begin position="253"/>
        <end position="263"/>
    </location>
</feature>
<dbReference type="PANTHER" id="PTHR15111:SF0">
    <property type="entry name" value="UNCONVENTIONAL PREFOLDIN RPB5 INTERACTOR 1"/>
    <property type="match status" value="1"/>
</dbReference>
<accession>A0A6P8D5K3</accession>
<evidence type="ECO:0000256" key="4">
    <source>
        <dbReference type="SAM" id="Coils"/>
    </source>
</evidence>
<feature type="region of interest" description="Disordered" evidence="5">
    <location>
        <begin position="1"/>
        <end position="22"/>
    </location>
</feature>
<comment type="subcellular location">
    <subcellularLocation>
        <location evidence="1">Nucleus</location>
    </subcellularLocation>
</comment>
<dbReference type="InterPro" id="IPR004127">
    <property type="entry name" value="Prefoldin_subunit_alpha"/>
</dbReference>
<protein>
    <submittedName>
        <fullName evidence="8">Unconventional prefoldin RPB5 interactor isoform X1</fullName>
    </submittedName>
</protein>
<proteinExistence type="inferred from homology"/>
<dbReference type="InterPro" id="IPR009053">
    <property type="entry name" value="Prefoldin"/>
</dbReference>
<dbReference type="Proteomes" id="UP000515151">
    <property type="component" value="Chromosome 4"/>
</dbReference>
<keyword evidence="2" id="KW-0539">Nucleus</keyword>
<dbReference type="GO" id="GO:0006457">
    <property type="term" value="P:protein folding"/>
    <property type="evidence" value="ECO:0007669"/>
    <property type="project" value="UniProtKB-ARBA"/>
</dbReference>
<dbReference type="GO" id="GO:0000122">
    <property type="term" value="P:negative regulation of transcription by RNA polymerase II"/>
    <property type="evidence" value="ECO:0007669"/>
    <property type="project" value="TreeGrafter"/>
</dbReference>
<reference evidence="7" key="1">
    <citation type="journal article" date="2020" name="Plant Biotechnol. J.">
        <title>The pomegranate (Punica granatum L.) draft genome dissects genetic divergence between soft- and hard-seeded cultivars.</title>
        <authorList>
            <person name="Luo X."/>
            <person name="Li H."/>
            <person name="Wu Z."/>
            <person name="Yao W."/>
            <person name="Zhao P."/>
            <person name="Cao D."/>
            <person name="Yu H."/>
            <person name="Li K."/>
            <person name="Poudel K."/>
            <person name="Zhao D."/>
            <person name="Zhang F."/>
            <person name="Xia X."/>
            <person name="Chen L."/>
            <person name="Wang Q."/>
            <person name="Jing D."/>
            <person name="Cao S."/>
        </authorList>
    </citation>
    <scope>NUCLEOTIDE SEQUENCE [LARGE SCALE GENOMIC DNA]</scope>
    <source>
        <strain evidence="7">cv. Tunisia</strain>
    </source>
</reference>
<name>A0A6P8D5K3_PUNGR</name>
<dbReference type="GO" id="GO:0005634">
    <property type="term" value="C:nucleus"/>
    <property type="evidence" value="ECO:0007669"/>
    <property type="project" value="UniProtKB-SubCell"/>
</dbReference>
<dbReference type="CDD" id="cd23159">
    <property type="entry name" value="Prefoldin_URI1"/>
    <property type="match status" value="1"/>
</dbReference>
<feature type="coiled-coil region" evidence="4">
    <location>
        <begin position="32"/>
        <end position="59"/>
    </location>
</feature>
<keyword evidence="4" id="KW-0175">Coiled coil</keyword>
<dbReference type="Pfam" id="PF02996">
    <property type="entry name" value="Prefoldin"/>
    <property type="match status" value="1"/>
</dbReference>
<feature type="region of interest" description="Disordered" evidence="5">
    <location>
        <begin position="300"/>
        <end position="322"/>
    </location>
</feature>